<comment type="caution">
    <text evidence="2">The sequence shown here is derived from an EMBL/GenBank/DDBJ whole genome shotgun (WGS) entry which is preliminary data.</text>
</comment>
<evidence type="ECO:0000256" key="1">
    <source>
        <dbReference type="SAM" id="SignalP"/>
    </source>
</evidence>
<evidence type="ECO:0000313" key="2">
    <source>
        <dbReference type="EMBL" id="GLI01630.1"/>
    </source>
</evidence>
<keyword evidence="3" id="KW-1185">Reference proteome</keyword>
<dbReference type="EMBL" id="BSDI01000047">
    <property type="protein sequence ID" value="GLI01630.1"/>
    <property type="molecule type" value="Genomic_DNA"/>
</dbReference>
<sequence length="234" mass="22401">MTPTSPTLTPMLNRMAGRFGLVIGGLAVALAVSATPALAASSTTVTPAGHGFSAALASGTTADFVVGAVSVNCNTSSTSGAVPAEPGNASPDGAVTSSVAAPTFNNNGGACPTSVFLTNATSTTSGDWTISLQYDPAGSTGTLTIPTGGVVTQISGLASCTVTVAPNGPATVTGPWTNGSGGSASVLDFSAGVDVPIVVTGGFGCPTAATSATFSATYEITDTTDPASSITVTA</sequence>
<dbReference type="Proteomes" id="UP001144280">
    <property type="component" value="Unassembled WGS sequence"/>
</dbReference>
<proteinExistence type="predicted"/>
<feature type="signal peptide" evidence="1">
    <location>
        <begin position="1"/>
        <end position="39"/>
    </location>
</feature>
<gene>
    <name evidence="2" type="ORF">Pa4123_69060</name>
</gene>
<feature type="chain" id="PRO_5047361004" description="P/Homo B domain-containing protein" evidence="1">
    <location>
        <begin position="40"/>
        <end position="234"/>
    </location>
</feature>
<accession>A0ABQ5R5G0</accession>
<evidence type="ECO:0008006" key="4">
    <source>
        <dbReference type="Google" id="ProtNLM"/>
    </source>
</evidence>
<name>A0ABQ5R5G0_9ACTN</name>
<evidence type="ECO:0000313" key="3">
    <source>
        <dbReference type="Proteomes" id="UP001144280"/>
    </source>
</evidence>
<protein>
    <recommendedName>
        <fullName evidence="4">P/Homo B domain-containing protein</fullName>
    </recommendedName>
</protein>
<organism evidence="2 3">
    <name type="scientific">Phytohabitans aurantiacus</name>
    <dbReference type="NCBI Taxonomy" id="3016789"/>
    <lineage>
        <taxon>Bacteria</taxon>
        <taxon>Bacillati</taxon>
        <taxon>Actinomycetota</taxon>
        <taxon>Actinomycetes</taxon>
        <taxon>Micromonosporales</taxon>
        <taxon>Micromonosporaceae</taxon>
    </lineage>
</organism>
<keyword evidence="1" id="KW-0732">Signal</keyword>
<reference evidence="2" key="1">
    <citation type="submission" date="2022-12" db="EMBL/GenBank/DDBJ databases">
        <title>New Phytohabitans aurantiacus sp. RD004123 nov., an actinomycete isolated from soil.</title>
        <authorList>
            <person name="Triningsih D.W."/>
            <person name="Harunari E."/>
            <person name="Igarashi Y."/>
        </authorList>
    </citation>
    <scope>NUCLEOTIDE SEQUENCE</scope>
    <source>
        <strain evidence="2">RD004123</strain>
    </source>
</reference>